<sequence length="184" mass="20719">MENKALKILFVFNGLFVFAGSLLGPLYAVFVERITKGIFPITLSWSMFLFSTTLFTIIVAKVGDRIKEKEYLLLTGYAIRAMVWFSYIFIQNFYILLLAQFLLGIGEAAGTPAFDAIFAEHLDKGKHVNEYSEWKIITNVVLAMGTLLGGITVEKFGFSSLFLFMSILAAICFIGILFKPRRLL</sequence>
<feature type="transmembrane region" description="Helical" evidence="4">
    <location>
        <begin position="37"/>
        <end position="59"/>
    </location>
</feature>
<dbReference type="Proteomes" id="UP000034013">
    <property type="component" value="Unassembled WGS sequence"/>
</dbReference>
<comment type="caution">
    <text evidence="6">The sequence shown here is derived from an EMBL/GenBank/DDBJ whole genome shotgun (WGS) entry which is preliminary data.</text>
</comment>
<dbReference type="PROSITE" id="PS50850">
    <property type="entry name" value="MFS"/>
    <property type="match status" value="1"/>
</dbReference>
<feature type="transmembrane region" description="Helical" evidence="4">
    <location>
        <begin position="157"/>
        <end position="178"/>
    </location>
</feature>
<dbReference type="AlphaFoldDB" id="A0A0G0VHR8"/>
<name>A0A0G0VHR8_9BACT</name>
<dbReference type="GO" id="GO:0022857">
    <property type="term" value="F:transmembrane transporter activity"/>
    <property type="evidence" value="ECO:0007669"/>
    <property type="project" value="InterPro"/>
</dbReference>
<protein>
    <submittedName>
        <fullName evidence="6">Arabinose efflux permease family protein</fullName>
    </submittedName>
</protein>
<organism evidence="6 7">
    <name type="scientific">Candidatus Woesebacteria bacterium GW2011_GWA2_40_7</name>
    <dbReference type="NCBI Taxonomy" id="1618562"/>
    <lineage>
        <taxon>Bacteria</taxon>
        <taxon>Candidatus Woeseibacteriota</taxon>
    </lineage>
</organism>
<keyword evidence="3 4" id="KW-0472">Membrane</keyword>
<reference evidence="6 7" key="1">
    <citation type="journal article" date="2015" name="Nature">
        <title>rRNA introns, odd ribosomes, and small enigmatic genomes across a large radiation of phyla.</title>
        <authorList>
            <person name="Brown C.T."/>
            <person name="Hug L.A."/>
            <person name="Thomas B.C."/>
            <person name="Sharon I."/>
            <person name="Castelle C.J."/>
            <person name="Singh A."/>
            <person name="Wilkins M.J."/>
            <person name="Williams K.H."/>
            <person name="Banfield J.F."/>
        </authorList>
    </citation>
    <scope>NUCLEOTIDE SEQUENCE [LARGE SCALE GENOMIC DNA]</scope>
</reference>
<dbReference type="InterPro" id="IPR036259">
    <property type="entry name" value="MFS_trans_sf"/>
</dbReference>
<keyword evidence="1 4" id="KW-0812">Transmembrane</keyword>
<keyword evidence="2 4" id="KW-1133">Transmembrane helix</keyword>
<dbReference type="EMBL" id="LBZO01000059">
    <property type="protein sequence ID" value="KKR71570.1"/>
    <property type="molecule type" value="Genomic_DNA"/>
</dbReference>
<evidence type="ECO:0000259" key="5">
    <source>
        <dbReference type="PROSITE" id="PS50850"/>
    </source>
</evidence>
<feature type="domain" description="Major facilitator superfamily (MFS) profile" evidence="5">
    <location>
        <begin position="5"/>
        <end position="184"/>
    </location>
</feature>
<dbReference type="SUPFAM" id="SSF103473">
    <property type="entry name" value="MFS general substrate transporter"/>
    <property type="match status" value="1"/>
</dbReference>
<accession>A0A0G0VHR8</accession>
<evidence type="ECO:0000256" key="3">
    <source>
        <dbReference type="ARBA" id="ARBA00023136"/>
    </source>
</evidence>
<proteinExistence type="predicted"/>
<evidence type="ECO:0000256" key="2">
    <source>
        <dbReference type="ARBA" id="ARBA00022989"/>
    </source>
</evidence>
<feature type="transmembrane region" description="Helical" evidence="4">
    <location>
        <begin position="9"/>
        <end position="31"/>
    </location>
</feature>
<dbReference type="InterPro" id="IPR020846">
    <property type="entry name" value="MFS_dom"/>
</dbReference>
<evidence type="ECO:0000256" key="4">
    <source>
        <dbReference type="SAM" id="Phobius"/>
    </source>
</evidence>
<evidence type="ECO:0000313" key="6">
    <source>
        <dbReference type="EMBL" id="KKR71570.1"/>
    </source>
</evidence>
<dbReference type="Gene3D" id="1.20.1250.20">
    <property type="entry name" value="MFS general substrate transporter like domains"/>
    <property type="match status" value="1"/>
</dbReference>
<evidence type="ECO:0000313" key="7">
    <source>
        <dbReference type="Proteomes" id="UP000034013"/>
    </source>
</evidence>
<gene>
    <name evidence="6" type="ORF">UU16_C0059G0006</name>
</gene>
<dbReference type="Pfam" id="PF07690">
    <property type="entry name" value="MFS_1"/>
    <property type="match status" value="1"/>
</dbReference>
<dbReference type="InterPro" id="IPR011701">
    <property type="entry name" value="MFS"/>
</dbReference>
<evidence type="ECO:0000256" key="1">
    <source>
        <dbReference type="ARBA" id="ARBA00022692"/>
    </source>
</evidence>